<comment type="function">
    <text evidence="6">May have a photoreceptor function.</text>
</comment>
<comment type="cofactor">
    <cofactor evidence="6">
        <name>FAD</name>
        <dbReference type="ChEBI" id="CHEBI:57692"/>
    </cofactor>
    <text evidence="6">Binds 1 FAD per subunit.</text>
</comment>
<dbReference type="InterPro" id="IPR036155">
    <property type="entry name" value="Crypto/Photolyase_N_sf"/>
</dbReference>
<dbReference type="Pfam" id="PF00875">
    <property type="entry name" value="DNA_photolyase"/>
    <property type="match status" value="1"/>
</dbReference>
<comment type="caution">
    <text evidence="8">The sequence shown here is derived from an EMBL/GenBank/DDBJ whole genome shotgun (WGS) entry which is preliminary data.</text>
</comment>
<evidence type="ECO:0000313" key="8">
    <source>
        <dbReference type="EMBL" id="GGP01086.1"/>
    </source>
</evidence>
<accession>A0ABQ2NK16</accession>
<evidence type="ECO:0000313" key="9">
    <source>
        <dbReference type="Proteomes" id="UP000620064"/>
    </source>
</evidence>
<gene>
    <name evidence="8" type="primary">phrB3</name>
    <name evidence="8" type="ORF">GCM10010992_00490</name>
</gene>
<dbReference type="NCBIfam" id="TIGR02765">
    <property type="entry name" value="crypto_DASH"/>
    <property type="match status" value="1"/>
</dbReference>
<dbReference type="EMBL" id="BMLV01000001">
    <property type="protein sequence ID" value="GGP01086.1"/>
    <property type="molecule type" value="Genomic_DNA"/>
</dbReference>
<dbReference type="InterPro" id="IPR005101">
    <property type="entry name" value="Cryptochr/Photolyase_FAD-bd"/>
</dbReference>
<dbReference type="InterPro" id="IPR006050">
    <property type="entry name" value="DNA_photolyase_N"/>
</dbReference>
<dbReference type="PANTHER" id="PTHR11455">
    <property type="entry name" value="CRYPTOCHROME"/>
    <property type="match status" value="1"/>
</dbReference>
<evidence type="ECO:0000256" key="4">
    <source>
        <dbReference type="ARBA" id="ARBA00022827"/>
    </source>
</evidence>
<dbReference type="InterPro" id="IPR002081">
    <property type="entry name" value="Cryptochrome/DNA_photolyase_1"/>
</dbReference>
<evidence type="ECO:0000256" key="6">
    <source>
        <dbReference type="RuleBase" id="RU367151"/>
    </source>
</evidence>
<dbReference type="Gene3D" id="3.40.50.620">
    <property type="entry name" value="HUPs"/>
    <property type="match status" value="1"/>
</dbReference>
<keyword evidence="5 6" id="KW-0157">Chromophore</keyword>
<keyword evidence="4 6" id="KW-0274">FAD</keyword>
<comment type="similarity">
    <text evidence="1 6">Belongs to the DNA photolyase class-1 family.</text>
</comment>
<dbReference type="Gene3D" id="1.25.40.80">
    <property type="match status" value="1"/>
</dbReference>
<dbReference type="Pfam" id="PF03441">
    <property type="entry name" value="FAD_binding_7"/>
    <property type="match status" value="1"/>
</dbReference>
<protein>
    <recommendedName>
        <fullName evidence="2 6">Cryptochrome DASH</fullName>
    </recommendedName>
</protein>
<keyword evidence="9" id="KW-1185">Reference proteome</keyword>
<dbReference type="SUPFAM" id="SSF52425">
    <property type="entry name" value="Cryptochrome/photolyase, N-terminal domain"/>
    <property type="match status" value="1"/>
</dbReference>
<dbReference type="PRINTS" id="PR00147">
    <property type="entry name" value="DNAPHOTLYASE"/>
</dbReference>
<dbReference type="RefSeq" id="WP_188616071.1">
    <property type="nucleotide sequence ID" value="NZ_BMLV01000001.1"/>
</dbReference>
<proteinExistence type="inferred from homology"/>
<feature type="domain" description="Photolyase/cryptochrome alpha/beta" evidence="7">
    <location>
        <begin position="6"/>
        <end position="142"/>
    </location>
</feature>
<dbReference type="Proteomes" id="UP000620064">
    <property type="component" value="Unassembled WGS sequence"/>
</dbReference>
<dbReference type="InterPro" id="IPR014729">
    <property type="entry name" value="Rossmann-like_a/b/a_fold"/>
</dbReference>
<dbReference type="Gene3D" id="1.10.579.10">
    <property type="entry name" value="DNA Cyclobutane Dipyrimidine Photolyase, subunit A, domain 3"/>
    <property type="match status" value="1"/>
</dbReference>
<comment type="cofactor">
    <cofactor evidence="6">
        <name>(6R)-5,10-methylene-5,6,7,8-tetrahydrofolate</name>
        <dbReference type="ChEBI" id="CHEBI:15636"/>
    </cofactor>
    <text evidence="6">Binds 1 5,10-methenyltetrahydrofolate (MTHF) per subunit.</text>
</comment>
<dbReference type="PROSITE" id="PS51645">
    <property type="entry name" value="PHR_CRY_ALPHA_BETA"/>
    <property type="match status" value="1"/>
</dbReference>
<reference evidence="9" key="1">
    <citation type="journal article" date="2019" name="Int. J. Syst. Evol. Microbiol.">
        <title>The Global Catalogue of Microorganisms (GCM) 10K type strain sequencing project: providing services to taxonomists for standard genome sequencing and annotation.</title>
        <authorList>
            <consortium name="The Broad Institute Genomics Platform"/>
            <consortium name="The Broad Institute Genome Sequencing Center for Infectious Disease"/>
            <person name="Wu L."/>
            <person name="Ma J."/>
        </authorList>
    </citation>
    <scope>NUCLEOTIDE SEQUENCE [LARGE SCALE GENOMIC DNA]</scope>
    <source>
        <strain evidence="9">CGMCC 1.7656</strain>
    </source>
</reference>
<evidence type="ECO:0000256" key="3">
    <source>
        <dbReference type="ARBA" id="ARBA00022630"/>
    </source>
</evidence>
<keyword evidence="3 6" id="KW-0285">Flavoprotein</keyword>
<sequence length="435" mass="51550">MQEKQKINIVWFRNDLRTTDNPSLYKVSREELPFLAVYVLDVDFLKKEQFGFKKIGKYRAKFIVESLENLKYNLENLGIPFFIKVNKTETVFREIAEKFNIEKIFLQKEWTSEEEIAEKKVAKLLPTSQLNYSFGQFLIEPTLVKEKFDKIPEIFTHFRKKIESQLEIRAEFETFKNTTLHKKLFENLKSDVLSLKSLGFEAFKSHSNSAFPFDGGETTAWKRLKDYFFEQKFLKNYKETRNGLIGSDYSTKFSAWLTNGSISAVSIYHQIKKFETEFGANESTYWLFFELLWRDYFKYISLKHGNEIFKKNGINNKFENHQKNNKNAINAWINGKTNSDFVNANMIELKNTGFMSNRGRQNVASYFCKTLKQDWRIGAAYFEEMLIDYDVHSNYGNWMYVSGVGNDPRNRTFNPEKQAEMYDKEGNFRKLWNPK</sequence>
<evidence type="ECO:0000256" key="1">
    <source>
        <dbReference type="ARBA" id="ARBA00005862"/>
    </source>
</evidence>
<dbReference type="PANTHER" id="PTHR11455:SF22">
    <property type="entry name" value="CRYPTOCHROME DASH"/>
    <property type="match status" value="1"/>
</dbReference>
<dbReference type="InterPro" id="IPR014133">
    <property type="entry name" value="Cry_DASH"/>
</dbReference>
<evidence type="ECO:0000259" key="7">
    <source>
        <dbReference type="PROSITE" id="PS51645"/>
    </source>
</evidence>
<dbReference type="InterPro" id="IPR036134">
    <property type="entry name" value="Crypto/Photolyase_FAD-like_sf"/>
</dbReference>
<organism evidence="8 9">
    <name type="scientific">Cloacibacterium rupense</name>
    <dbReference type="NCBI Taxonomy" id="517423"/>
    <lineage>
        <taxon>Bacteria</taxon>
        <taxon>Pseudomonadati</taxon>
        <taxon>Bacteroidota</taxon>
        <taxon>Flavobacteriia</taxon>
        <taxon>Flavobacteriales</taxon>
        <taxon>Weeksellaceae</taxon>
    </lineage>
</organism>
<dbReference type="SUPFAM" id="SSF48173">
    <property type="entry name" value="Cryptochrome/photolyase FAD-binding domain"/>
    <property type="match status" value="1"/>
</dbReference>
<name>A0ABQ2NK16_9FLAO</name>
<evidence type="ECO:0000256" key="2">
    <source>
        <dbReference type="ARBA" id="ARBA00017881"/>
    </source>
</evidence>
<evidence type="ECO:0000256" key="5">
    <source>
        <dbReference type="ARBA" id="ARBA00022991"/>
    </source>
</evidence>